<evidence type="ECO:0000256" key="1">
    <source>
        <dbReference type="ARBA" id="ARBA00010098"/>
    </source>
</evidence>
<accession>A0A6P5RI56</accession>
<dbReference type="GO" id="GO:0005634">
    <property type="term" value="C:nucleus"/>
    <property type="evidence" value="ECO:0007669"/>
    <property type="project" value="TreeGrafter"/>
</dbReference>
<evidence type="ECO:0000313" key="3">
    <source>
        <dbReference type="Proteomes" id="UP000515124"/>
    </source>
</evidence>
<dbReference type="GO" id="GO:0006361">
    <property type="term" value="P:transcription initiation at RNA polymerase I promoter"/>
    <property type="evidence" value="ECO:0007669"/>
    <property type="project" value="InterPro"/>
</dbReference>
<organism evidence="3 4">
    <name type="scientific">Prunus avium</name>
    <name type="common">Cherry</name>
    <name type="synonym">Cerasus avium</name>
    <dbReference type="NCBI Taxonomy" id="42229"/>
    <lineage>
        <taxon>Eukaryota</taxon>
        <taxon>Viridiplantae</taxon>
        <taxon>Streptophyta</taxon>
        <taxon>Embryophyta</taxon>
        <taxon>Tracheophyta</taxon>
        <taxon>Spermatophyta</taxon>
        <taxon>Magnoliopsida</taxon>
        <taxon>eudicotyledons</taxon>
        <taxon>Gunneridae</taxon>
        <taxon>Pentapetalae</taxon>
        <taxon>rosids</taxon>
        <taxon>fabids</taxon>
        <taxon>Rosales</taxon>
        <taxon>Rosaceae</taxon>
        <taxon>Amygdaloideae</taxon>
        <taxon>Amygdaleae</taxon>
        <taxon>Prunus</taxon>
    </lineage>
</organism>
<reference evidence="4" key="1">
    <citation type="submission" date="2025-08" db="UniProtKB">
        <authorList>
            <consortium name="RefSeq"/>
        </authorList>
    </citation>
    <scope>IDENTIFICATION</scope>
</reference>
<dbReference type="GeneID" id="110748863"/>
<dbReference type="AlphaFoldDB" id="A0A6P5RI56"/>
<dbReference type="InterPro" id="IPR007991">
    <property type="entry name" value="RNA_pol_I_trans_ini_fac_RRN3"/>
</dbReference>
<comment type="similarity">
    <text evidence="1">Belongs to the RRN3 family.</text>
</comment>
<evidence type="ECO:0000313" key="4">
    <source>
        <dbReference type="RefSeq" id="XP_021804525.1"/>
    </source>
</evidence>
<dbReference type="GO" id="GO:0001181">
    <property type="term" value="F:RNA polymerase I general transcription initiation factor activity"/>
    <property type="evidence" value="ECO:0007669"/>
    <property type="project" value="InterPro"/>
</dbReference>
<feature type="region of interest" description="Disordered" evidence="2">
    <location>
        <begin position="605"/>
        <end position="627"/>
    </location>
</feature>
<dbReference type="GO" id="GO:0001042">
    <property type="term" value="F:RNA polymerase I core binding"/>
    <property type="evidence" value="ECO:0007669"/>
    <property type="project" value="TreeGrafter"/>
</dbReference>
<sequence length="627" mass="71101">MGVVLRDDEAAFRKMGDHDLIDSYLVYRARDTLCSVSSLEKFEPLAQADTEDYRQLLSAMNPEELGANEVAMLVTNLKALAGAVAYIDNVLHDELLSAISNMSLWNYKPDVMDALLEFIESLATSSGKYVDYCLKMLTCQFFPPLSLPLPKILARKDGVLSRVHSSLKYIADLVPLSPVRLVPIVLNGKPQYCFNTISTLSLVIYVENMFKLESGVLGEVVRIPMFAGVVDLLLELDVNIGWEDIENETSERIFEMELEDGDESRDDDSELPRKLSQKILGGNSFAEKLDSLMVLTFEHLESCQVADRLIKIFDTLLELFKKTILTTYKPKFAQFVIFYACSLDPKNCGVTFALMLEHTFFFSTDGPVLRMKAVAYLASYLSRAKFLSVFVIAGTLERLVDWCVKYVKMQDNVINPKAHRLFYSGCQAIMYVLCFRMRSMMDDPQLKPWLVRLPLESILNNKLSPLKVCLSSIVLEFLRQAKAARLFMTSEKFIFDDYLESELSREFGGTERLDMFFPFDPCLLEKSDSYIRPNFIFWSMVQPTYDDEDSSDEDVGEAFASDDDGGMDYGIMQSLEEQHFDFAEVGSALNKMSITPKDSLHSRFGGAINQPMRMPSRIRPSTSPESL</sequence>
<dbReference type="RefSeq" id="XP_021804525.1">
    <property type="nucleotide sequence ID" value="XM_021948833.1"/>
</dbReference>
<dbReference type="PANTHER" id="PTHR12790:SF0">
    <property type="entry name" value="RNA POLYMERASE I-SPECIFIC TRANSCRIPTION INITIATION FACTOR RRN3-RELATED"/>
    <property type="match status" value="1"/>
</dbReference>
<dbReference type="Proteomes" id="UP000515124">
    <property type="component" value="Unplaced"/>
</dbReference>
<dbReference type="Pfam" id="PF05327">
    <property type="entry name" value="RRN3"/>
    <property type="match status" value="1"/>
</dbReference>
<evidence type="ECO:0000256" key="2">
    <source>
        <dbReference type="SAM" id="MobiDB-lite"/>
    </source>
</evidence>
<dbReference type="PANTHER" id="PTHR12790">
    <property type="entry name" value="TRANSCRIPTION INITIATION FACTOR IA RRN3"/>
    <property type="match status" value="1"/>
</dbReference>
<dbReference type="KEGG" id="pavi:110748863"/>
<proteinExistence type="inferred from homology"/>
<keyword evidence="3" id="KW-1185">Reference proteome</keyword>
<name>A0A6P5RI56_PRUAV</name>
<gene>
    <name evidence="4" type="primary">LOC110748863</name>
</gene>
<protein>
    <submittedName>
        <fullName evidence="4">RNA polymerase I-specific transcription initiation factor RRN3-like isoform X1</fullName>
    </submittedName>
</protein>